<gene>
    <name evidence="2" type="ORF">LshimejAT787_1800610</name>
</gene>
<feature type="region of interest" description="Disordered" evidence="1">
    <location>
        <begin position="274"/>
        <end position="315"/>
    </location>
</feature>
<feature type="compositionally biased region" description="Low complexity" evidence="1">
    <location>
        <begin position="282"/>
        <end position="301"/>
    </location>
</feature>
<feature type="compositionally biased region" description="Basic and acidic residues" evidence="1">
    <location>
        <begin position="302"/>
        <end position="315"/>
    </location>
</feature>
<proteinExistence type="predicted"/>
<accession>A0A9P3UR61</accession>
<organism evidence="2 3">
    <name type="scientific">Lyophyllum shimeji</name>
    <name type="common">Hon-shimeji</name>
    <name type="synonym">Tricholoma shimeji</name>
    <dbReference type="NCBI Taxonomy" id="47721"/>
    <lineage>
        <taxon>Eukaryota</taxon>
        <taxon>Fungi</taxon>
        <taxon>Dikarya</taxon>
        <taxon>Basidiomycota</taxon>
        <taxon>Agaricomycotina</taxon>
        <taxon>Agaricomycetes</taxon>
        <taxon>Agaricomycetidae</taxon>
        <taxon>Agaricales</taxon>
        <taxon>Tricholomatineae</taxon>
        <taxon>Lyophyllaceae</taxon>
        <taxon>Lyophyllum</taxon>
    </lineage>
</organism>
<evidence type="ECO:0000313" key="2">
    <source>
        <dbReference type="EMBL" id="GLB44724.1"/>
    </source>
</evidence>
<reference evidence="2" key="1">
    <citation type="submission" date="2022-07" db="EMBL/GenBank/DDBJ databases">
        <title>The genome of Lyophyllum shimeji provides insight into the initial evolution of ectomycorrhizal fungal genome.</title>
        <authorList>
            <person name="Kobayashi Y."/>
            <person name="Shibata T."/>
            <person name="Hirakawa H."/>
            <person name="Shigenobu S."/>
            <person name="Nishiyama T."/>
            <person name="Yamada A."/>
            <person name="Hasebe M."/>
            <person name="Kawaguchi M."/>
        </authorList>
    </citation>
    <scope>NUCLEOTIDE SEQUENCE</scope>
    <source>
        <strain evidence="2">AT787</strain>
    </source>
</reference>
<keyword evidence="3" id="KW-1185">Reference proteome</keyword>
<comment type="caution">
    <text evidence="2">The sequence shown here is derived from an EMBL/GenBank/DDBJ whole genome shotgun (WGS) entry which is preliminary data.</text>
</comment>
<evidence type="ECO:0000256" key="1">
    <source>
        <dbReference type="SAM" id="MobiDB-lite"/>
    </source>
</evidence>
<dbReference type="AlphaFoldDB" id="A0A9P3UR61"/>
<dbReference type="Proteomes" id="UP001063166">
    <property type="component" value="Unassembled WGS sequence"/>
</dbReference>
<sequence length="457" mass="50704">MVGAGPRSNFFCVVSPDKRDRTQRTPRKEGWPWEVTYTDPGHPVDTHCLLKYLPRELYPLHLSNMSFTPPNLPNPSAAPPGLEHVDTAANLRALAALGLRDDQRDTDVKVTISVIPPSAGFNVTFDNEPDVDERLLHVRGKYALPPYLRHTGGDKKENESMLAVVLLPDHLLEESDPGFFLPSGILDDDKEDEKRLLQKLDSEEREAQRRPCRAEHCLKGRASELAASLSKNNVEHYEPNILFSPVPRPAFLSSRTSSSSSDDGSESTLVAISTSDLDSRGSRSASPDSAYSSESARSSSHSGEKKTGSRRRDDSVYFHASESRGVLLSDIKALKPGLLLAPEEEVLTSWGAPGCPTSIRIVINQHGYHKKSFFVPTRCYCSNITRAKLAYDITGLLELYFSTGTIRPGFAEDPNRRKGILGLYLHSLRRNPLDDTTVWRISVSDLPISWTAKSKTR</sequence>
<dbReference type="OrthoDB" id="3064648at2759"/>
<evidence type="ECO:0000313" key="3">
    <source>
        <dbReference type="Proteomes" id="UP001063166"/>
    </source>
</evidence>
<name>A0A9P3UR61_LYOSH</name>
<dbReference type="EMBL" id="BRPK01000018">
    <property type="protein sequence ID" value="GLB44724.1"/>
    <property type="molecule type" value="Genomic_DNA"/>
</dbReference>
<protein>
    <submittedName>
        <fullName evidence="2">Uncharacterized protein</fullName>
    </submittedName>
</protein>